<dbReference type="GO" id="GO:0043023">
    <property type="term" value="F:ribosomal large subunit binding"/>
    <property type="evidence" value="ECO:0007669"/>
    <property type="project" value="UniProtKB-UniRule"/>
</dbReference>
<evidence type="ECO:0000256" key="4">
    <source>
        <dbReference type="ARBA" id="ARBA00022917"/>
    </source>
</evidence>
<keyword evidence="4 5" id="KW-0648">Protein biosynthesis</keyword>
<dbReference type="HAMAP" id="MF_00844_B">
    <property type="entry name" value="RqcH_B"/>
    <property type="match status" value="1"/>
</dbReference>
<keyword evidence="2 5" id="KW-0699">rRNA-binding</keyword>
<dbReference type="AlphaFoldDB" id="A0A1H2Q8U2"/>
<keyword evidence="8" id="KW-1185">Reference proteome</keyword>
<dbReference type="Gene3D" id="2.30.310.10">
    <property type="entry name" value="ibrinogen binding protein from staphylococcus aureus domain"/>
    <property type="match status" value="1"/>
</dbReference>
<dbReference type="GO" id="GO:0000049">
    <property type="term" value="F:tRNA binding"/>
    <property type="evidence" value="ECO:0007669"/>
    <property type="project" value="UniProtKB-UniRule"/>
</dbReference>
<protein>
    <recommendedName>
        <fullName evidence="5">Rqc2 homolog RqcH</fullName>
        <shortName evidence="5">RqcH</shortName>
    </recommendedName>
</protein>
<dbReference type="EMBL" id="FNNC01000001">
    <property type="protein sequence ID" value="SDW03390.1"/>
    <property type="molecule type" value="Genomic_DNA"/>
</dbReference>
<evidence type="ECO:0000256" key="1">
    <source>
        <dbReference type="ARBA" id="ARBA00022555"/>
    </source>
</evidence>
<dbReference type="InterPro" id="IPR043682">
    <property type="entry name" value="RqcH_bacterial"/>
</dbReference>
<evidence type="ECO:0000256" key="2">
    <source>
        <dbReference type="ARBA" id="ARBA00022730"/>
    </source>
</evidence>
<dbReference type="PANTHER" id="PTHR15239">
    <property type="entry name" value="NUCLEAR EXPORT MEDIATOR FACTOR NEMF"/>
    <property type="match status" value="1"/>
</dbReference>
<evidence type="ECO:0000313" key="8">
    <source>
        <dbReference type="Proteomes" id="UP000199488"/>
    </source>
</evidence>
<organism evidence="7 8">
    <name type="scientific">Marinococcus luteus</name>
    <dbReference type="NCBI Taxonomy" id="1122204"/>
    <lineage>
        <taxon>Bacteria</taxon>
        <taxon>Bacillati</taxon>
        <taxon>Bacillota</taxon>
        <taxon>Bacilli</taxon>
        <taxon>Bacillales</taxon>
        <taxon>Bacillaceae</taxon>
        <taxon>Marinococcus</taxon>
    </lineage>
</organism>
<sequence>MSFDGIMTQAVVQEVHQTLQSGRISKIHQPYKTDLVITVRANRKNHQLLLSVNPSLSRMHLTDEKYQNPPEPSMFCMLLRKHLEGGFVREVLQQGLERIVSLRIENKDEIGDLTERTLVMEIMGKHSNVVLLNEDRTHILDSMKHISPAQNTVRTILPGQAYIGPPSQHKANPLEAGAGDVLRALDANQGKLDRQLMQAFEGISPQSAKEAAHRAGLGSLQKLADTFTALMNDVKNGNFQPQIVTTEANKEYYSAIDLTHVDGAKENFASVSDMLDRYHNGKAERDRVHQQAHDLERFLQNEREKNERKLKKLRQTITQAENRLVYQKYGELLTAHMHQLRGGENEIEVTDYYDPEGGTLTIGLEPELSPSDNAQRYFKRYNKAKTSLSEAKKQIKLTRREIDYLDRLIQQVETAAPSDIDDIREELSDGGYLKKRVQKKKQKKNTKPQVEQYVSSAGTLLLVGKNNRQNEYVTNRVANAGDTWLHTKDIPGSHVVIRSTDVDEETLKEAAVLAAYFSKARSSSSVPVDYTLIRHVRKPNGAKPGFVTYDQQSTLFVTPEESLVLEMKNRARAQAAAK</sequence>
<dbReference type="GO" id="GO:0019843">
    <property type="term" value="F:rRNA binding"/>
    <property type="evidence" value="ECO:0007669"/>
    <property type="project" value="UniProtKB-UniRule"/>
</dbReference>
<dbReference type="OrthoDB" id="9766163at2"/>
<proteinExistence type="inferred from homology"/>
<dbReference type="PANTHER" id="PTHR15239:SF6">
    <property type="entry name" value="RIBOSOME QUALITY CONTROL COMPLEX SUBUNIT NEMF"/>
    <property type="match status" value="1"/>
</dbReference>
<dbReference type="InterPro" id="IPR051608">
    <property type="entry name" value="RQC_Subunit_NEMF"/>
</dbReference>
<dbReference type="STRING" id="1122204.SAMN05421781_0202"/>
<comment type="function">
    <text evidence="5">Key component of the ribosome quality control system (RQC), a ribosome-associated complex that mediates the extraction of incompletely synthesized nascent chains from stalled ribosomes and their subsequent degradation. RqcH recruits Ala-charged tRNA, and with RqcP directs the elongation of stalled nascent chains on 50S ribosomal subunits, leading to non-templated C-terminal alanine extensions (Ala tail). The Ala tail promotes nascent chain degradation. May add between 1 and at least 8 Ala residues. Binds to stalled 50S ribosomal subunits.</text>
</comment>
<dbReference type="Gene3D" id="3.40.970.40">
    <property type="entry name" value="fibrinogen binding protein from staphylococcus aureus domain like"/>
    <property type="match status" value="1"/>
</dbReference>
<evidence type="ECO:0000256" key="5">
    <source>
        <dbReference type="HAMAP-Rule" id="MF_00844"/>
    </source>
</evidence>
<dbReference type="InterPro" id="IPR008532">
    <property type="entry name" value="NFACT_RNA-bd"/>
</dbReference>
<dbReference type="RefSeq" id="WP_091610245.1">
    <property type="nucleotide sequence ID" value="NZ_FNNC01000001.1"/>
</dbReference>
<gene>
    <name evidence="5" type="primary">rqcH</name>
    <name evidence="7" type="ORF">SAMN05421781_0202</name>
</gene>
<dbReference type="GO" id="GO:0072344">
    <property type="term" value="P:rescue of stalled ribosome"/>
    <property type="evidence" value="ECO:0007669"/>
    <property type="project" value="UniProtKB-UniRule"/>
</dbReference>
<feature type="domain" description="NFACT RNA-binding" evidence="6">
    <location>
        <begin position="452"/>
        <end position="541"/>
    </location>
</feature>
<keyword evidence="1 5" id="KW-0820">tRNA-binding</keyword>
<dbReference type="Proteomes" id="UP000199488">
    <property type="component" value="Unassembled WGS sequence"/>
</dbReference>
<evidence type="ECO:0000259" key="6">
    <source>
        <dbReference type="Pfam" id="PF05670"/>
    </source>
</evidence>
<evidence type="ECO:0000313" key="7">
    <source>
        <dbReference type="EMBL" id="SDW03390.1"/>
    </source>
</evidence>
<accession>A0A1H2Q8U2</accession>
<comment type="subunit">
    <text evidence="5">Associates with stalled 50S ribosomal subunits. Binds to RqcP.</text>
</comment>
<keyword evidence="3 5" id="KW-0694">RNA-binding</keyword>
<evidence type="ECO:0000256" key="3">
    <source>
        <dbReference type="ARBA" id="ARBA00022884"/>
    </source>
</evidence>
<dbReference type="Gene3D" id="1.10.8.50">
    <property type="match status" value="1"/>
</dbReference>
<dbReference type="Pfam" id="PF05833">
    <property type="entry name" value="NFACT_N"/>
    <property type="match status" value="1"/>
</dbReference>
<feature type="coiled-coil region" evidence="5">
    <location>
        <begin position="296"/>
        <end position="323"/>
    </location>
</feature>
<name>A0A1H2Q8U2_9BACI</name>
<reference evidence="7 8" key="1">
    <citation type="submission" date="2016-10" db="EMBL/GenBank/DDBJ databases">
        <authorList>
            <person name="de Groot N.N."/>
        </authorList>
    </citation>
    <scope>NUCLEOTIDE SEQUENCE [LARGE SCALE GENOMIC DNA]</scope>
    <source>
        <strain evidence="7 8">DSM 23126</strain>
    </source>
</reference>
<keyword evidence="5" id="KW-0175">Coiled coil</keyword>
<dbReference type="FunFam" id="2.30.310.10:FF:000004">
    <property type="entry name" value="Fibronectin-binding protein A"/>
    <property type="match status" value="1"/>
</dbReference>
<dbReference type="GO" id="GO:1990112">
    <property type="term" value="C:RQC complex"/>
    <property type="evidence" value="ECO:0007669"/>
    <property type="project" value="TreeGrafter"/>
</dbReference>
<comment type="similarity">
    <text evidence="5">Belongs to the NEMF family.</text>
</comment>
<dbReference type="Pfam" id="PF05670">
    <property type="entry name" value="NFACT-R_1"/>
    <property type="match status" value="1"/>
</dbReference>